<reference evidence="10 11" key="1">
    <citation type="journal article" date="2022" name="Res Sq">
        <title>Evolution of multicellular longitudinally dividing oral cavity symbionts (Neisseriaceae).</title>
        <authorList>
            <person name="Nyongesa S."/>
            <person name="Weber P."/>
            <person name="Bernet E."/>
            <person name="Pullido F."/>
            <person name="Nieckarz M."/>
            <person name="Delaby M."/>
            <person name="Nieves C."/>
            <person name="Viehboeck T."/>
            <person name="Krause N."/>
            <person name="Rivera-Millot A."/>
            <person name="Nakamura A."/>
            <person name="Vischer N."/>
            <person name="VanNieuwenhze M."/>
            <person name="Brun Y."/>
            <person name="Cava F."/>
            <person name="Bulgheresi S."/>
            <person name="Veyrier F."/>
        </authorList>
    </citation>
    <scope>NUCLEOTIDE SEQUENCE [LARGE SCALE GENOMIC DNA]</scope>
    <source>
        <strain evidence="10 11">17694</strain>
    </source>
</reference>
<keyword evidence="3" id="KW-0067">ATP-binding</keyword>
<keyword evidence="1 7" id="KW-0597">Phosphoprotein</keyword>
<protein>
    <submittedName>
        <fullName evidence="10">Sigma-54-dependent transcriptional regulator</fullName>
    </submittedName>
</protein>
<evidence type="ECO:0000313" key="11">
    <source>
        <dbReference type="Proteomes" id="UP000831534"/>
    </source>
</evidence>
<dbReference type="SUPFAM" id="SSF52172">
    <property type="entry name" value="CheY-like"/>
    <property type="match status" value="1"/>
</dbReference>
<dbReference type="EMBL" id="CP091521">
    <property type="protein sequence ID" value="XHH49899.1"/>
    <property type="molecule type" value="Genomic_DNA"/>
</dbReference>
<dbReference type="SUPFAM" id="SSF52540">
    <property type="entry name" value="P-loop containing nucleoside triphosphate hydrolases"/>
    <property type="match status" value="1"/>
</dbReference>
<dbReference type="Gene3D" id="3.40.50.300">
    <property type="entry name" value="P-loop containing nucleotide triphosphate hydrolases"/>
    <property type="match status" value="1"/>
</dbReference>
<dbReference type="CDD" id="cd17550">
    <property type="entry name" value="REC_NtrX-like"/>
    <property type="match status" value="1"/>
</dbReference>
<dbReference type="Pfam" id="PF25601">
    <property type="entry name" value="AAA_lid_14"/>
    <property type="match status" value="1"/>
</dbReference>
<evidence type="ECO:0000256" key="7">
    <source>
        <dbReference type="PROSITE-ProRule" id="PRU00169"/>
    </source>
</evidence>
<dbReference type="PANTHER" id="PTHR32071">
    <property type="entry name" value="TRANSCRIPTIONAL REGULATORY PROTEIN"/>
    <property type="match status" value="1"/>
</dbReference>
<keyword evidence="4" id="KW-0902">Two-component regulatory system</keyword>
<dbReference type="InterPro" id="IPR009057">
    <property type="entry name" value="Homeodomain-like_sf"/>
</dbReference>
<evidence type="ECO:0000256" key="3">
    <source>
        <dbReference type="ARBA" id="ARBA00022840"/>
    </source>
</evidence>
<feature type="domain" description="Response regulatory" evidence="9">
    <location>
        <begin position="5"/>
        <end position="120"/>
    </location>
</feature>
<dbReference type="PANTHER" id="PTHR32071:SF17">
    <property type="entry name" value="TRANSCRIPTIONAL REGULATOR (NTRC FAMILY)"/>
    <property type="match status" value="1"/>
</dbReference>
<dbReference type="Pfam" id="PF14532">
    <property type="entry name" value="Sigma54_activ_2"/>
    <property type="match status" value="1"/>
</dbReference>
<organism evidence="10 11">
    <name type="scientific">Conchiformibius kuhniae</name>
    <dbReference type="NCBI Taxonomy" id="211502"/>
    <lineage>
        <taxon>Bacteria</taxon>
        <taxon>Pseudomonadati</taxon>
        <taxon>Pseudomonadota</taxon>
        <taxon>Betaproteobacteria</taxon>
        <taxon>Neisseriales</taxon>
        <taxon>Neisseriaceae</taxon>
        <taxon>Conchiformibius</taxon>
    </lineage>
</organism>
<dbReference type="GO" id="GO:0005524">
    <property type="term" value="F:ATP binding"/>
    <property type="evidence" value="ECO:0007669"/>
    <property type="project" value="UniProtKB-KW"/>
</dbReference>
<dbReference type="Gene3D" id="1.10.8.60">
    <property type="match status" value="1"/>
</dbReference>
<evidence type="ECO:0000259" key="9">
    <source>
        <dbReference type="PROSITE" id="PS50110"/>
    </source>
</evidence>
<dbReference type="InterPro" id="IPR002078">
    <property type="entry name" value="Sigma_54_int"/>
</dbReference>
<dbReference type="Gene3D" id="1.10.10.60">
    <property type="entry name" value="Homeodomain-like"/>
    <property type="match status" value="1"/>
</dbReference>
<dbReference type="Pfam" id="PF00072">
    <property type="entry name" value="Response_reg"/>
    <property type="match status" value="1"/>
</dbReference>
<dbReference type="SUPFAM" id="SSF46689">
    <property type="entry name" value="Homeodomain-like"/>
    <property type="match status" value="1"/>
</dbReference>
<dbReference type="PROSITE" id="PS50045">
    <property type="entry name" value="SIGMA54_INTERACT_4"/>
    <property type="match status" value="1"/>
</dbReference>
<dbReference type="InterPro" id="IPR011006">
    <property type="entry name" value="CheY-like_superfamily"/>
</dbReference>
<dbReference type="AlphaFoldDB" id="A0ABD8B7B4"/>
<evidence type="ECO:0000256" key="1">
    <source>
        <dbReference type="ARBA" id="ARBA00022553"/>
    </source>
</evidence>
<keyword evidence="5" id="KW-0805">Transcription regulation</keyword>
<proteinExistence type="predicted"/>
<dbReference type="GO" id="GO:0000160">
    <property type="term" value="P:phosphorelay signal transduction system"/>
    <property type="evidence" value="ECO:0007669"/>
    <property type="project" value="UniProtKB-KW"/>
</dbReference>
<evidence type="ECO:0000259" key="8">
    <source>
        <dbReference type="PROSITE" id="PS50045"/>
    </source>
</evidence>
<evidence type="ECO:0000256" key="5">
    <source>
        <dbReference type="ARBA" id="ARBA00023015"/>
    </source>
</evidence>
<dbReference type="InterPro" id="IPR058031">
    <property type="entry name" value="AAA_lid_NorR"/>
</dbReference>
<dbReference type="InterPro" id="IPR027417">
    <property type="entry name" value="P-loop_NTPase"/>
</dbReference>
<dbReference type="RefSeq" id="WP_027010328.1">
    <property type="nucleotide sequence ID" value="NZ_CP091521.1"/>
</dbReference>
<dbReference type="FunFam" id="3.40.50.2300:FF:000018">
    <property type="entry name" value="DNA-binding transcriptional regulator NtrC"/>
    <property type="match status" value="1"/>
</dbReference>
<evidence type="ECO:0000313" key="10">
    <source>
        <dbReference type="EMBL" id="XHH49899.1"/>
    </source>
</evidence>
<dbReference type="PROSITE" id="PS50110">
    <property type="entry name" value="RESPONSE_REGULATORY"/>
    <property type="match status" value="1"/>
</dbReference>
<dbReference type="Gene3D" id="3.40.50.2300">
    <property type="match status" value="1"/>
</dbReference>
<dbReference type="SMART" id="SM00448">
    <property type="entry name" value="REC"/>
    <property type="match status" value="1"/>
</dbReference>
<keyword evidence="6" id="KW-0804">Transcription</keyword>
<feature type="modified residue" description="4-aspartylphosphate" evidence="7">
    <location>
        <position position="54"/>
    </location>
</feature>
<sequence>MRSTDILIVDDEIGIREVLQETLEDEGYSVALAENAEQARKMRNQVRPAMVLLDIWMPDSDGITLLKEWATNGQLTMPVVMMSGHGSIDTAVEATKIGALDFLEKPISLQKLFSAVERALKAGEMQSAAGFSPDKLGNSPVIKELGKQLERAARHAGPILLLGESGSPFEAVARFFHKHGSPWIEPARPDHIIDSPLEILQKATGGVLYLGDISQYNKSVQQSIAFLLTKAERYHTRIVCTCSQPLSELVSSPAQDNRLLNVLSSLVVSLPPLRQQIDDIPFLVGQITKELAQAQKSVPMRFSADAIGRLCQYDWPGNLEQLKNVVKNLALNSDGGEVGQQAVNKMLGQFMQQNDGEMVNGFDFNLPLRELREELERRYFEYHIRRENQNMSRVAQKVGLERTHLYRKLKQLGISVTRRSAAARQEAAETEKSD</sequence>
<keyword evidence="2" id="KW-0547">Nucleotide-binding</keyword>
<dbReference type="KEGG" id="ckh:LVJ77_12625"/>
<keyword evidence="11" id="KW-1185">Reference proteome</keyword>
<dbReference type="InterPro" id="IPR001789">
    <property type="entry name" value="Sig_transdc_resp-reg_receiver"/>
</dbReference>
<gene>
    <name evidence="10" type="ORF">LVJ77_12625</name>
</gene>
<dbReference type="Proteomes" id="UP000831534">
    <property type="component" value="Chromosome"/>
</dbReference>
<evidence type="ECO:0000256" key="4">
    <source>
        <dbReference type="ARBA" id="ARBA00023012"/>
    </source>
</evidence>
<name>A0ABD8B7B4_9NEIS</name>
<evidence type="ECO:0000256" key="2">
    <source>
        <dbReference type="ARBA" id="ARBA00022741"/>
    </source>
</evidence>
<feature type="domain" description="Sigma-54 factor interaction" evidence="8">
    <location>
        <begin position="135"/>
        <end position="331"/>
    </location>
</feature>
<evidence type="ECO:0000256" key="6">
    <source>
        <dbReference type="ARBA" id="ARBA00023163"/>
    </source>
</evidence>
<accession>A0ABD8B7B4</accession>